<name>A0AAV4Q9P5_9ARAC</name>
<evidence type="ECO:0000313" key="1">
    <source>
        <dbReference type="EMBL" id="GIY05354.1"/>
    </source>
</evidence>
<proteinExistence type="predicted"/>
<sequence length="99" mass="11702">MNKIENFEIQFAVKQQLFTTAFGIRRMGTYSKFPWRASQPLLPSAYYFPCPCFMYEHPRVVGNHLRRFAFLWHDRTGCAPLSPPQRHLQGRTINKIRGK</sequence>
<dbReference type="EMBL" id="BPLQ01004072">
    <property type="protein sequence ID" value="GIY05354.1"/>
    <property type="molecule type" value="Genomic_DNA"/>
</dbReference>
<keyword evidence="2" id="KW-1185">Reference proteome</keyword>
<accession>A0AAV4Q9P5</accession>
<protein>
    <submittedName>
        <fullName evidence="1">Uncharacterized protein</fullName>
    </submittedName>
</protein>
<reference evidence="1 2" key="1">
    <citation type="submission" date="2021-06" db="EMBL/GenBank/DDBJ databases">
        <title>Caerostris darwini draft genome.</title>
        <authorList>
            <person name="Kono N."/>
            <person name="Arakawa K."/>
        </authorList>
    </citation>
    <scope>NUCLEOTIDE SEQUENCE [LARGE SCALE GENOMIC DNA]</scope>
</reference>
<organism evidence="1 2">
    <name type="scientific">Caerostris darwini</name>
    <dbReference type="NCBI Taxonomy" id="1538125"/>
    <lineage>
        <taxon>Eukaryota</taxon>
        <taxon>Metazoa</taxon>
        <taxon>Ecdysozoa</taxon>
        <taxon>Arthropoda</taxon>
        <taxon>Chelicerata</taxon>
        <taxon>Arachnida</taxon>
        <taxon>Araneae</taxon>
        <taxon>Araneomorphae</taxon>
        <taxon>Entelegynae</taxon>
        <taxon>Araneoidea</taxon>
        <taxon>Araneidae</taxon>
        <taxon>Caerostris</taxon>
    </lineage>
</organism>
<evidence type="ECO:0000313" key="2">
    <source>
        <dbReference type="Proteomes" id="UP001054837"/>
    </source>
</evidence>
<comment type="caution">
    <text evidence="1">The sequence shown here is derived from an EMBL/GenBank/DDBJ whole genome shotgun (WGS) entry which is preliminary data.</text>
</comment>
<dbReference type="AlphaFoldDB" id="A0AAV4Q9P5"/>
<gene>
    <name evidence="1" type="ORF">CDAR_91081</name>
</gene>
<dbReference type="Proteomes" id="UP001054837">
    <property type="component" value="Unassembled WGS sequence"/>
</dbReference>